<accession>A0ABT0PKT0</accession>
<evidence type="ECO:0000313" key="2">
    <source>
        <dbReference type="EMBL" id="MCL6271943.1"/>
    </source>
</evidence>
<dbReference type="PROSITE" id="PS51819">
    <property type="entry name" value="VOC"/>
    <property type="match status" value="1"/>
</dbReference>
<proteinExistence type="predicted"/>
<evidence type="ECO:0000259" key="1">
    <source>
        <dbReference type="PROSITE" id="PS51819"/>
    </source>
</evidence>
<dbReference type="Gene3D" id="3.10.180.10">
    <property type="entry name" value="2,3-Dihydroxybiphenyl 1,2-Dioxygenase, domain 1"/>
    <property type="match status" value="1"/>
</dbReference>
<sequence>MHLEHLNLVVSDLEKSLKFYKAAFPHWHVRGGGEGEWYGKPRKWIHFGDDYNYLAFSDHGEGTNRDLTGAQVGVAHFAFITNDLQALKARLAESGFQPSKDGADSPYRNNIYYIDPDGFEVEFVEYLSDIPEQRNHYD</sequence>
<dbReference type="InterPro" id="IPR029068">
    <property type="entry name" value="Glyas_Bleomycin-R_OHBP_Dase"/>
</dbReference>
<keyword evidence="3" id="KW-1185">Reference proteome</keyword>
<dbReference type="InterPro" id="IPR037523">
    <property type="entry name" value="VOC_core"/>
</dbReference>
<dbReference type="SUPFAM" id="SSF54593">
    <property type="entry name" value="Glyoxalase/Bleomycin resistance protein/Dihydroxybiphenyl dioxygenase"/>
    <property type="match status" value="1"/>
</dbReference>
<dbReference type="InterPro" id="IPR004360">
    <property type="entry name" value="Glyas_Fos-R_dOase_dom"/>
</dbReference>
<protein>
    <submittedName>
        <fullName evidence="2">VOC family protein</fullName>
    </submittedName>
</protein>
<dbReference type="Pfam" id="PF00903">
    <property type="entry name" value="Glyoxalase"/>
    <property type="match status" value="1"/>
</dbReference>
<comment type="caution">
    <text evidence="2">The sequence shown here is derived from an EMBL/GenBank/DDBJ whole genome shotgun (WGS) entry which is preliminary data.</text>
</comment>
<gene>
    <name evidence="2" type="ORF">M3P05_18650</name>
</gene>
<name>A0ABT0PKT0_9GAMM</name>
<organism evidence="2 3">
    <name type="scientific">Parendozoicomonas callyspongiae</name>
    <dbReference type="NCBI Taxonomy" id="2942213"/>
    <lineage>
        <taxon>Bacteria</taxon>
        <taxon>Pseudomonadati</taxon>
        <taxon>Pseudomonadota</taxon>
        <taxon>Gammaproteobacteria</taxon>
        <taxon>Oceanospirillales</taxon>
        <taxon>Endozoicomonadaceae</taxon>
        <taxon>Parendozoicomonas</taxon>
    </lineage>
</organism>
<reference evidence="2 3" key="1">
    <citation type="submission" date="2022-05" db="EMBL/GenBank/DDBJ databases">
        <authorList>
            <person name="Park J.-S."/>
        </authorList>
    </citation>
    <scope>NUCLEOTIDE SEQUENCE [LARGE SCALE GENOMIC DNA]</scope>
    <source>
        <strain evidence="2 3">2012CJ34-2</strain>
    </source>
</reference>
<feature type="domain" description="VOC" evidence="1">
    <location>
        <begin position="2"/>
        <end position="126"/>
    </location>
</feature>
<evidence type="ECO:0000313" key="3">
    <source>
        <dbReference type="Proteomes" id="UP001203338"/>
    </source>
</evidence>
<dbReference type="CDD" id="cd06587">
    <property type="entry name" value="VOC"/>
    <property type="match status" value="1"/>
</dbReference>
<dbReference type="EMBL" id="JAMFLX010000038">
    <property type="protein sequence ID" value="MCL6271943.1"/>
    <property type="molecule type" value="Genomic_DNA"/>
</dbReference>
<dbReference type="Proteomes" id="UP001203338">
    <property type="component" value="Unassembled WGS sequence"/>
</dbReference>